<comment type="similarity">
    <text evidence="2 9">Belongs to the SecG family.</text>
</comment>
<evidence type="ECO:0000256" key="4">
    <source>
        <dbReference type="ARBA" id="ARBA00022692"/>
    </source>
</evidence>
<feature type="transmembrane region" description="Helical" evidence="9">
    <location>
        <begin position="46"/>
        <end position="68"/>
    </location>
</feature>
<keyword evidence="8 9" id="KW-0472">Membrane</keyword>
<dbReference type="Pfam" id="PF03840">
    <property type="entry name" value="SecG"/>
    <property type="match status" value="1"/>
</dbReference>
<evidence type="ECO:0000256" key="7">
    <source>
        <dbReference type="ARBA" id="ARBA00023010"/>
    </source>
</evidence>
<evidence type="ECO:0000256" key="9">
    <source>
        <dbReference type="RuleBase" id="RU365087"/>
    </source>
</evidence>
<evidence type="ECO:0000256" key="3">
    <source>
        <dbReference type="ARBA" id="ARBA00022448"/>
    </source>
</evidence>
<evidence type="ECO:0000256" key="8">
    <source>
        <dbReference type="ARBA" id="ARBA00023136"/>
    </source>
</evidence>
<dbReference type="Proteomes" id="UP000231282">
    <property type="component" value="Unassembled WGS sequence"/>
</dbReference>
<comment type="subcellular location">
    <subcellularLocation>
        <location evidence="9">Cell membrane</location>
        <topology evidence="9">Multi-pass membrane protein</topology>
    </subcellularLocation>
    <subcellularLocation>
        <location evidence="1">Membrane</location>
        <topology evidence="1">Multi-pass membrane protein</topology>
    </subcellularLocation>
</comment>
<evidence type="ECO:0000256" key="6">
    <source>
        <dbReference type="ARBA" id="ARBA00022989"/>
    </source>
</evidence>
<keyword evidence="6 9" id="KW-1133">Transmembrane helix</keyword>
<keyword evidence="7 9" id="KW-0811">Translocation</keyword>
<comment type="function">
    <text evidence="9">Involved in protein export. Participates in an early event of protein translocation.</text>
</comment>
<reference evidence="11" key="1">
    <citation type="submission" date="2017-09" db="EMBL/GenBank/DDBJ databases">
        <title>Depth-based differentiation of microbial function through sediment-hosted aquifers and enrichment of novel symbionts in the deep terrestrial subsurface.</title>
        <authorList>
            <person name="Probst A.J."/>
            <person name="Ladd B."/>
            <person name="Jarett J.K."/>
            <person name="Geller-Mcgrath D.E."/>
            <person name="Sieber C.M.K."/>
            <person name="Emerson J.B."/>
            <person name="Anantharaman K."/>
            <person name="Thomas B.C."/>
            <person name="Malmstrom R."/>
            <person name="Stieglmeier M."/>
            <person name="Klingl A."/>
            <person name="Woyke T."/>
            <person name="Ryan C.M."/>
            <person name="Banfield J.F."/>
        </authorList>
    </citation>
    <scope>NUCLEOTIDE SEQUENCE [LARGE SCALE GENOMIC DNA]</scope>
</reference>
<dbReference type="GO" id="GO:0015450">
    <property type="term" value="F:protein-transporting ATPase activity"/>
    <property type="evidence" value="ECO:0007669"/>
    <property type="project" value="UniProtKB-UniRule"/>
</dbReference>
<protein>
    <recommendedName>
        <fullName evidence="9">Protein-export membrane protein SecG</fullName>
    </recommendedName>
</protein>
<name>A0A2H0WRJ8_9BACT</name>
<gene>
    <name evidence="10" type="primary">secG</name>
    <name evidence="10" type="ORF">COT63_00985</name>
</gene>
<accession>A0A2H0WRJ8</accession>
<sequence>MILYLNIAQIIVSLSLVALILLTAKGSWANSSLSGAPQTKRGPEKLVFNLTIILIVIFIALSIAQLYLFNA</sequence>
<keyword evidence="9" id="KW-1003">Cell membrane</keyword>
<dbReference type="NCBIfam" id="TIGR00810">
    <property type="entry name" value="secG"/>
    <property type="match status" value="1"/>
</dbReference>
<keyword evidence="4 9" id="KW-0812">Transmembrane</keyword>
<dbReference type="GO" id="GO:0009306">
    <property type="term" value="P:protein secretion"/>
    <property type="evidence" value="ECO:0007669"/>
    <property type="project" value="UniProtKB-UniRule"/>
</dbReference>
<dbReference type="InterPro" id="IPR004692">
    <property type="entry name" value="SecG"/>
</dbReference>
<evidence type="ECO:0000256" key="5">
    <source>
        <dbReference type="ARBA" id="ARBA00022927"/>
    </source>
</evidence>
<evidence type="ECO:0000313" key="10">
    <source>
        <dbReference type="EMBL" id="PIS15241.1"/>
    </source>
</evidence>
<keyword evidence="3 9" id="KW-0813">Transport</keyword>
<dbReference type="AlphaFoldDB" id="A0A2H0WRJ8"/>
<evidence type="ECO:0000256" key="2">
    <source>
        <dbReference type="ARBA" id="ARBA00008445"/>
    </source>
</evidence>
<dbReference type="GO" id="GO:0005886">
    <property type="term" value="C:plasma membrane"/>
    <property type="evidence" value="ECO:0007669"/>
    <property type="project" value="UniProtKB-SubCell"/>
</dbReference>
<dbReference type="EMBL" id="PEZH01000017">
    <property type="protein sequence ID" value="PIS15241.1"/>
    <property type="molecule type" value="Genomic_DNA"/>
</dbReference>
<organism evidence="10 11">
    <name type="scientific">Candidatus Shapirobacteria bacterium CG09_land_8_20_14_0_10_38_17</name>
    <dbReference type="NCBI Taxonomy" id="1974884"/>
    <lineage>
        <taxon>Bacteria</taxon>
        <taxon>Candidatus Shapironibacteriota</taxon>
    </lineage>
</organism>
<comment type="caution">
    <text evidence="10">The sequence shown here is derived from an EMBL/GenBank/DDBJ whole genome shotgun (WGS) entry which is preliminary data.</text>
</comment>
<evidence type="ECO:0000256" key="1">
    <source>
        <dbReference type="ARBA" id="ARBA00004141"/>
    </source>
</evidence>
<proteinExistence type="inferred from homology"/>
<keyword evidence="5 9" id="KW-0653">Protein transport</keyword>
<feature type="transmembrane region" description="Helical" evidence="9">
    <location>
        <begin position="6"/>
        <end position="25"/>
    </location>
</feature>
<evidence type="ECO:0000313" key="11">
    <source>
        <dbReference type="Proteomes" id="UP000231282"/>
    </source>
</evidence>